<dbReference type="RefSeq" id="WP_268608529.1">
    <property type="nucleotide sequence ID" value="NZ_CP113797.1"/>
</dbReference>
<feature type="region of interest" description="Disordered" evidence="1">
    <location>
        <begin position="82"/>
        <end position="116"/>
    </location>
</feature>
<dbReference type="InterPro" id="IPR021503">
    <property type="entry name" value="DUF3110"/>
</dbReference>
<keyword evidence="3" id="KW-1185">Reference proteome</keyword>
<name>A0A9E9CAJ4_9CYAN</name>
<gene>
    <name evidence="2" type="ORF">OXH18_17790</name>
</gene>
<dbReference type="KEGG" id="tsin:OXH18_17790"/>
<dbReference type="Proteomes" id="UP001163152">
    <property type="component" value="Chromosome"/>
</dbReference>
<evidence type="ECO:0000313" key="2">
    <source>
        <dbReference type="EMBL" id="WAL59015.1"/>
    </source>
</evidence>
<protein>
    <submittedName>
        <fullName evidence="2">DUF3110 domain-containing protein</fullName>
    </submittedName>
</protein>
<organism evidence="2 3">
    <name type="scientific">Thermocoleostomius sinensis A174</name>
    <dbReference type="NCBI Taxonomy" id="2016057"/>
    <lineage>
        <taxon>Bacteria</taxon>
        <taxon>Bacillati</taxon>
        <taxon>Cyanobacteriota</taxon>
        <taxon>Cyanophyceae</taxon>
        <taxon>Oculatellales</taxon>
        <taxon>Oculatellaceae</taxon>
        <taxon>Thermocoleostomius</taxon>
    </lineage>
</organism>
<evidence type="ECO:0000256" key="1">
    <source>
        <dbReference type="SAM" id="MobiDB-lite"/>
    </source>
</evidence>
<reference evidence="2" key="1">
    <citation type="submission" date="2022-12" db="EMBL/GenBank/DDBJ databases">
        <title>Polyphasic identification of a Novel Hot-Spring Cyanobacterium Ocullathermofonsia sinensis gen nov. sp. nov. and Genomic Insights on its Adaptations to the Thermal Habitat.</title>
        <authorList>
            <person name="Daroch M."/>
            <person name="Tang J."/>
            <person name="Jiang Y."/>
        </authorList>
    </citation>
    <scope>NUCLEOTIDE SEQUENCE</scope>
    <source>
        <strain evidence="2">PKUAC-SCTA174</strain>
    </source>
</reference>
<evidence type="ECO:0000313" key="3">
    <source>
        <dbReference type="Proteomes" id="UP001163152"/>
    </source>
</evidence>
<dbReference type="Pfam" id="PF11360">
    <property type="entry name" value="DUF3110"/>
    <property type="match status" value="1"/>
</dbReference>
<sequence length="127" mass="14249">MRVFVLLFNAGTENEGIHTLKVGDRNTILMFESEDDATRYGLMLEAQDFITPSVEAFESEEIEEFCQGSDYDCKLVPEGTLAVPPETNLEQTDWQPDGTPANASSAEKPDFSQSELDEIRRRLEGLI</sequence>
<dbReference type="AlphaFoldDB" id="A0A9E9CAJ4"/>
<dbReference type="EMBL" id="CP113797">
    <property type="protein sequence ID" value="WAL59015.1"/>
    <property type="molecule type" value="Genomic_DNA"/>
</dbReference>
<proteinExistence type="predicted"/>
<accession>A0A9E9CAJ4</accession>